<keyword evidence="4" id="KW-1185">Reference proteome</keyword>
<evidence type="ECO:0000256" key="1">
    <source>
        <dbReference type="SAM" id="MobiDB-lite"/>
    </source>
</evidence>
<organism evidence="3 4">
    <name type="scientific">Oceanobacillus chungangensis</name>
    <dbReference type="NCBI Taxonomy" id="1229152"/>
    <lineage>
        <taxon>Bacteria</taxon>
        <taxon>Bacillati</taxon>
        <taxon>Bacillota</taxon>
        <taxon>Bacilli</taxon>
        <taxon>Bacillales</taxon>
        <taxon>Bacillaceae</taxon>
        <taxon>Oceanobacillus</taxon>
    </lineage>
</organism>
<feature type="compositionally biased region" description="Polar residues" evidence="1">
    <location>
        <begin position="123"/>
        <end position="132"/>
    </location>
</feature>
<dbReference type="InterPro" id="IPR025711">
    <property type="entry name" value="PepSY"/>
</dbReference>
<dbReference type="Proteomes" id="UP000256520">
    <property type="component" value="Unassembled WGS sequence"/>
</dbReference>
<evidence type="ECO:0000313" key="4">
    <source>
        <dbReference type="Proteomes" id="UP000256520"/>
    </source>
</evidence>
<name>A0A3D8PIK3_9BACI</name>
<feature type="domain" description="PepSY" evidence="2">
    <location>
        <begin position="139"/>
        <end position="191"/>
    </location>
</feature>
<dbReference type="OrthoDB" id="5361545at2"/>
<dbReference type="AlphaFoldDB" id="A0A3D8PIK3"/>
<evidence type="ECO:0000313" key="3">
    <source>
        <dbReference type="EMBL" id="RDW15071.1"/>
    </source>
</evidence>
<evidence type="ECO:0000259" key="2">
    <source>
        <dbReference type="Pfam" id="PF03413"/>
    </source>
</evidence>
<gene>
    <name evidence="3" type="ORF">CWR45_18820</name>
</gene>
<dbReference type="EMBL" id="PIOD01000029">
    <property type="protein sequence ID" value="RDW15071.1"/>
    <property type="molecule type" value="Genomic_DNA"/>
</dbReference>
<sequence>MKKKIGVTIGAMAVAGLVGLGFSQNVVVNADPVITVNEIKEKVTTQYPGTITELELDEKSNKPIYEVEIKNDNREYELEIDGNTGEVLALDEKETKNDNIKTDEDRQTKSESKATDDDKDSVTQKTVEQKSTNKAVIGDKKARSIAANQFSGTIVELDLDEDDGRLIYEIEMENGDSDAEIEIDAYTGKILVVDIDHGDDD</sequence>
<proteinExistence type="predicted"/>
<dbReference type="Gene3D" id="3.10.450.40">
    <property type="match status" value="2"/>
</dbReference>
<dbReference type="Pfam" id="PF03413">
    <property type="entry name" value="PepSY"/>
    <property type="match status" value="2"/>
</dbReference>
<comment type="caution">
    <text evidence="3">The sequence shown here is derived from an EMBL/GenBank/DDBJ whole genome shotgun (WGS) entry which is preliminary data.</text>
</comment>
<feature type="domain" description="PepSY" evidence="2">
    <location>
        <begin position="34"/>
        <end position="89"/>
    </location>
</feature>
<feature type="region of interest" description="Disordered" evidence="1">
    <location>
        <begin position="90"/>
        <end position="132"/>
    </location>
</feature>
<accession>A0A3D8PIK3</accession>
<protein>
    <recommendedName>
        <fullName evidence="2">PepSY domain-containing protein</fullName>
    </recommendedName>
</protein>
<dbReference type="RefSeq" id="WP_115751395.1">
    <property type="nucleotide sequence ID" value="NZ_PIOD01000029.1"/>
</dbReference>
<feature type="compositionally biased region" description="Basic and acidic residues" evidence="1">
    <location>
        <begin position="90"/>
        <end position="122"/>
    </location>
</feature>
<reference evidence="4" key="1">
    <citation type="submission" date="2017-11" db="EMBL/GenBank/DDBJ databases">
        <authorList>
            <person name="Zhu W."/>
        </authorList>
    </citation>
    <scope>NUCLEOTIDE SEQUENCE [LARGE SCALE GENOMIC DNA]</scope>
    <source>
        <strain evidence="4">CAU 1051</strain>
    </source>
</reference>